<evidence type="ECO:0000256" key="1">
    <source>
        <dbReference type="ARBA" id="ARBA00007118"/>
    </source>
</evidence>
<dbReference type="InterPro" id="IPR000415">
    <property type="entry name" value="Nitroreductase-like"/>
</dbReference>
<organism evidence="4 5">
    <name type="scientific">Candidatus Saccharicenans subterraneus</name>
    <dbReference type="NCBI Taxonomy" id="2508984"/>
    <lineage>
        <taxon>Bacteria</taxon>
        <taxon>Candidatus Aminicenantota</taxon>
        <taxon>Candidatus Aminicenantia</taxon>
        <taxon>Candidatus Aminicenantales</taxon>
        <taxon>Candidatus Saccharicenantaceae</taxon>
        <taxon>Candidatus Saccharicenans</taxon>
    </lineage>
</organism>
<dbReference type="Pfam" id="PF00881">
    <property type="entry name" value="Nitroreductase"/>
    <property type="match status" value="1"/>
</dbReference>
<comment type="similarity">
    <text evidence="1">Belongs to the nitroreductase family.</text>
</comment>
<dbReference type="Gene3D" id="3.40.109.10">
    <property type="entry name" value="NADH Oxidase"/>
    <property type="match status" value="1"/>
</dbReference>
<accession>A0A3E2BJR0</accession>
<evidence type="ECO:0000313" key="5">
    <source>
        <dbReference type="Proteomes" id="UP000257323"/>
    </source>
</evidence>
<dbReference type="InterPro" id="IPR029479">
    <property type="entry name" value="Nitroreductase"/>
</dbReference>
<keyword evidence="2" id="KW-0560">Oxidoreductase</keyword>
<evidence type="ECO:0000256" key="2">
    <source>
        <dbReference type="ARBA" id="ARBA00023002"/>
    </source>
</evidence>
<sequence>MTLDEIIRHRRSIRRYTPQPVEREKILACLEAARLAPSAHNAQPWRFLVIDEPGLKDQVAEKAFTGIYSSCKFAAQAPVLVLLLAEKDFVANRLARVVQGTQFYLLDLGIAGEHFVLKAEELGLSTCWIGWFSLKGVRKVLKIPRRYRPVAIISLGYAASRPPGDHIRKNLEEVAWFNRVEG</sequence>
<name>A0A3E2BJR0_9BACT</name>
<feature type="domain" description="Nitroreductase" evidence="3">
    <location>
        <begin position="7"/>
        <end position="157"/>
    </location>
</feature>
<comment type="caution">
    <text evidence="4">The sequence shown here is derived from an EMBL/GenBank/DDBJ whole genome shotgun (WGS) entry which is preliminary data.</text>
</comment>
<dbReference type="EMBL" id="QUAH01000017">
    <property type="protein sequence ID" value="RFT14877.1"/>
    <property type="molecule type" value="Genomic_DNA"/>
</dbReference>
<evidence type="ECO:0000313" key="4">
    <source>
        <dbReference type="EMBL" id="RFT14877.1"/>
    </source>
</evidence>
<proteinExistence type="inferred from homology"/>
<gene>
    <name evidence="4" type="ORF">OP8BY_1475</name>
</gene>
<evidence type="ECO:0000259" key="3">
    <source>
        <dbReference type="Pfam" id="PF00881"/>
    </source>
</evidence>
<dbReference type="PANTHER" id="PTHR43673">
    <property type="entry name" value="NAD(P)H NITROREDUCTASE YDGI-RELATED"/>
    <property type="match status" value="1"/>
</dbReference>
<reference evidence="4 5" key="1">
    <citation type="submission" date="2018-08" db="EMBL/GenBank/DDBJ databases">
        <title>Genome analysis of the thermophilic bacterium of the candidate phylum Aminicenantes from deep subsurface aquifer revealed its physiology and ecological role.</title>
        <authorList>
            <person name="Kadnikov V.V."/>
            <person name="Mardanov A.V."/>
            <person name="Beletsky A.V."/>
            <person name="Karnachuk O.V."/>
            <person name="Ravin N.V."/>
        </authorList>
    </citation>
    <scope>NUCLEOTIDE SEQUENCE [LARGE SCALE GENOMIC DNA]</scope>
    <source>
        <strain evidence="4">BY38</strain>
    </source>
</reference>
<dbReference type="AlphaFoldDB" id="A0A3E2BJR0"/>
<dbReference type="GO" id="GO:0016491">
    <property type="term" value="F:oxidoreductase activity"/>
    <property type="evidence" value="ECO:0007669"/>
    <property type="project" value="UniProtKB-KW"/>
</dbReference>
<dbReference type="PANTHER" id="PTHR43673:SF10">
    <property type="entry name" value="NADH DEHYDROGENASE_NAD(P)H NITROREDUCTASE XCC3605-RELATED"/>
    <property type="match status" value="1"/>
</dbReference>
<protein>
    <submittedName>
        <fullName evidence="4">Nitroreductase family protein</fullName>
    </submittedName>
</protein>
<dbReference type="SUPFAM" id="SSF55469">
    <property type="entry name" value="FMN-dependent nitroreductase-like"/>
    <property type="match status" value="1"/>
</dbReference>
<dbReference type="Proteomes" id="UP000257323">
    <property type="component" value="Unassembled WGS sequence"/>
</dbReference>